<dbReference type="Pfam" id="PF02872">
    <property type="entry name" value="5_nucleotid_C"/>
    <property type="match status" value="2"/>
</dbReference>
<dbReference type="Gene3D" id="2.30.30.40">
    <property type="entry name" value="SH3 Domains"/>
    <property type="match status" value="1"/>
</dbReference>
<protein>
    <submittedName>
        <fullName evidence="3">Trifunctional nucleotide phosphoesterase protein YfkN</fullName>
    </submittedName>
</protein>
<evidence type="ECO:0000259" key="2">
    <source>
        <dbReference type="PROSITE" id="PS51781"/>
    </source>
</evidence>
<dbReference type="CDD" id="cd00845">
    <property type="entry name" value="MPP_UshA_N_like"/>
    <property type="match status" value="1"/>
</dbReference>
<dbReference type="GO" id="GO:0046872">
    <property type="term" value="F:metal ion binding"/>
    <property type="evidence" value="ECO:0007669"/>
    <property type="project" value="InterPro"/>
</dbReference>
<dbReference type="PROSITE" id="PS00785">
    <property type="entry name" value="5_NUCLEOTIDASE_1"/>
    <property type="match status" value="1"/>
</dbReference>
<proteinExistence type="predicted"/>
<dbReference type="InterPro" id="IPR008334">
    <property type="entry name" value="5'-Nucleotdase_C"/>
</dbReference>
<evidence type="ECO:0000256" key="1">
    <source>
        <dbReference type="ARBA" id="ARBA00022729"/>
    </source>
</evidence>
<dbReference type="GO" id="GO:0008253">
    <property type="term" value="F:5'-nucleotidase activity"/>
    <property type="evidence" value="ECO:0007669"/>
    <property type="project" value="TreeGrafter"/>
</dbReference>
<dbReference type="PRINTS" id="PR01607">
    <property type="entry name" value="APYRASEFAMLY"/>
</dbReference>
<dbReference type="InterPro" id="IPR036907">
    <property type="entry name" value="5'-Nucleotdase_C_sf"/>
</dbReference>
<dbReference type="Pfam" id="PF08239">
    <property type="entry name" value="SH3_3"/>
    <property type="match status" value="1"/>
</dbReference>
<dbReference type="SMART" id="SM00287">
    <property type="entry name" value="SH3b"/>
    <property type="match status" value="1"/>
</dbReference>
<reference evidence="3 4" key="1">
    <citation type="submission" date="2015-09" db="EMBL/GenBank/DDBJ databases">
        <title>Draft genome sequence of a Caloramator mitchellensis, a moderate thermophile from the Great Artesian Basin of Australia.</title>
        <authorList>
            <person name="Patel B.K."/>
        </authorList>
    </citation>
    <scope>NUCLEOTIDE SEQUENCE [LARGE SCALE GENOMIC DNA]</scope>
    <source>
        <strain evidence="3 4">VF08</strain>
    </source>
</reference>
<dbReference type="GO" id="GO:0008768">
    <property type="term" value="F:UDP-sugar diphosphatase activity"/>
    <property type="evidence" value="ECO:0007669"/>
    <property type="project" value="TreeGrafter"/>
</dbReference>
<dbReference type="InterPro" id="IPR006146">
    <property type="entry name" value="5'-Nucleotdase_CS"/>
</dbReference>
<dbReference type="AlphaFoldDB" id="A0A0R3JVR2"/>
<dbReference type="RefSeq" id="WP_057976731.1">
    <property type="nucleotide sequence ID" value="NZ_LKHP01000002.1"/>
</dbReference>
<dbReference type="InterPro" id="IPR006179">
    <property type="entry name" value="5_nucleotidase/apyrase"/>
</dbReference>
<dbReference type="Gene3D" id="3.90.780.10">
    <property type="entry name" value="5'-Nucleotidase, C-terminal domain"/>
    <property type="match status" value="2"/>
</dbReference>
<keyword evidence="1" id="KW-0732">Signal</keyword>
<sequence>MKKHFKILTSWLLTFLMILTILGPVSVSADSNTVEIQILATSDLHGKFQAYDYATNSVSKSGSLAQISTAIKKFKAQNPNTLIVDNGDTIQGNSVQIFNNEDSHPMITAMNEIGYDTWTFGNHEFNYGVPTLEKIAKQFKGTVLGGNVYRPDGTRLGAPYAIIERGGVKIGIVGMVTPHITKWDAENLKGYKVTSPIEETRKAVDEIKDKVDVIIAVEHMGPTPEYGDDGADLLANKVPELAAIVAGHAHMKVPKKEVNGVIIVEPANAGTQLARITIKLTKDAKGKYKIANKASDVNSELIDMATYEEDQELLAKLKPFHDKALADANTIIGKLVGGDLAPANEINGIPQAQLQPTAMIELINKVQMHYTKADVSAAALFNAKSNIKEGDIKKSDSSLIYQYDNTLYMLEVTGKQLKKYMEWSANYYNTFKPGDLTISFNPNIRMYNYDMFYGVKYEIDISQPEGSRIKNLRYMNDVPVKDDDIIKLAVNNYRANTTLLNKDTGLFKGEDVKVLFNSDLDFKEAPQVRDMIAKYIKEVKGGVISPECSYNWKLTGYSWDYGKHSKVVEMINSGLMSLPTSADGRTPNVKSITWDMVPDIKNTINVLSFNDFHGTLKFEGKNPGAAKFAGFVKKYIKENPNSVVVSAGDIYQGSAMSNLLLGKPVSEMLKSIGIAASAVGNHEFDWGANNFETWSKEGGFEFLAANIYDKKTGKPVSWAKPYKYVTINGKKIAFIGIATPETLYKTKPENVKDYDFKDPYQIALPLAYELKMGMVPEGRADIVIALTHLGSDVDASKNIIGEFEPLTKISYIDAIITGHLHKSVSGYLNGKPVVQAYYNGRTLGRLALEFNYDGKFIGARPSLINVPITGSEVVEDAEVKAMYEKYENQLKPILEVVVGKTTVELPHDRFAGPSLLGEWVSDVMRKRAGVQIGITNGGGLRTSIPAGDITMGKMYEVMPFDNTLVKMELTGADLKKVLENGIMNQTIGWVQVAGVKVYYNPKANAGERITSMRLNDGTKVEMDKYYTVVTNDFMFTGGDNYDFKGAKNAVDTNIPIRDALVEELKNVKTISPVKVGYLIEGEDPVKDTNNNNSNPQVKKFVTVTASSLYVRSSYKKEARAIGSLKRGTKVEVVGQVGNWLKIKYKGKDGYIYKAYTK</sequence>
<organism evidence="3 4">
    <name type="scientific">Caloramator mitchellensis</name>
    <dbReference type="NCBI Taxonomy" id="908809"/>
    <lineage>
        <taxon>Bacteria</taxon>
        <taxon>Bacillati</taxon>
        <taxon>Bacillota</taxon>
        <taxon>Clostridia</taxon>
        <taxon>Eubacteriales</taxon>
        <taxon>Clostridiaceae</taxon>
        <taxon>Caloramator</taxon>
    </lineage>
</organism>
<dbReference type="GO" id="GO:0009166">
    <property type="term" value="P:nucleotide catabolic process"/>
    <property type="evidence" value="ECO:0007669"/>
    <property type="project" value="InterPro"/>
</dbReference>
<dbReference type="SUPFAM" id="SSF55816">
    <property type="entry name" value="5'-nucleotidase (syn. UDP-sugar hydrolase), C-terminal domain"/>
    <property type="match status" value="2"/>
</dbReference>
<dbReference type="InterPro" id="IPR029052">
    <property type="entry name" value="Metallo-depent_PP-like"/>
</dbReference>
<dbReference type="PATRIC" id="fig|908809.3.peg.476"/>
<dbReference type="EMBL" id="LKHP01000002">
    <property type="protein sequence ID" value="KRQ87670.1"/>
    <property type="molecule type" value="Genomic_DNA"/>
</dbReference>
<accession>A0A0R3JVR2</accession>
<comment type="caution">
    <text evidence="3">The sequence shown here is derived from an EMBL/GenBank/DDBJ whole genome shotgun (WGS) entry which is preliminary data.</text>
</comment>
<evidence type="ECO:0000313" key="4">
    <source>
        <dbReference type="Proteomes" id="UP000052015"/>
    </source>
</evidence>
<feature type="domain" description="SH3b" evidence="2">
    <location>
        <begin position="1098"/>
        <end position="1157"/>
    </location>
</feature>
<gene>
    <name evidence="3" type="primary">yfkN</name>
    <name evidence="3" type="ORF">ABG79_00471</name>
</gene>
<dbReference type="GO" id="GO:0030288">
    <property type="term" value="C:outer membrane-bounded periplasmic space"/>
    <property type="evidence" value="ECO:0007669"/>
    <property type="project" value="TreeGrafter"/>
</dbReference>
<dbReference type="Pfam" id="PF00149">
    <property type="entry name" value="Metallophos"/>
    <property type="match status" value="2"/>
</dbReference>
<dbReference type="Gene3D" id="3.60.21.10">
    <property type="match status" value="2"/>
</dbReference>
<dbReference type="PANTHER" id="PTHR11575:SF24">
    <property type="entry name" value="5'-NUCLEOTIDASE"/>
    <property type="match status" value="1"/>
</dbReference>
<keyword evidence="4" id="KW-1185">Reference proteome</keyword>
<dbReference type="Proteomes" id="UP000052015">
    <property type="component" value="Unassembled WGS sequence"/>
</dbReference>
<dbReference type="OrthoDB" id="9800780at2"/>
<dbReference type="PANTHER" id="PTHR11575">
    <property type="entry name" value="5'-NUCLEOTIDASE-RELATED"/>
    <property type="match status" value="1"/>
</dbReference>
<dbReference type="STRING" id="908809.ABG79_00471"/>
<dbReference type="SUPFAM" id="SSF56300">
    <property type="entry name" value="Metallo-dependent phosphatases"/>
    <property type="match status" value="2"/>
</dbReference>
<dbReference type="GO" id="GO:0000166">
    <property type="term" value="F:nucleotide binding"/>
    <property type="evidence" value="ECO:0007669"/>
    <property type="project" value="InterPro"/>
</dbReference>
<dbReference type="PROSITE" id="PS51781">
    <property type="entry name" value="SH3B"/>
    <property type="match status" value="1"/>
</dbReference>
<name>A0A0R3JVR2_CALMK</name>
<dbReference type="InterPro" id="IPR003646">
    <property type="entry name" value="SH3-like_bac-type"/>
</dbReference>
<dbReference type="InterPro" id="IPR004843">
    <property type="entry name" value="Calcineurin-like_PHP"/>
</dbReference>
<evidence type="ECO:0000313" key="3">
    <source>
        <dbReference type="EMBL" id="KRQ87670.1"/>
    </source>
</evidence>